<dbReference type="PANTHER" id="PTHR36573:SF1">
    <property type="entry name" value="INTERMEMBRANE PHOSPHOLIPID TRANSPORT SYSTEM BINDING PROTEIN MLAC"/>
    <property type="match status" value="1"/>
</dbReference>
<accession>A0A2A2F1G3</accession>
<name>A0A2A2F1G3_9GAMM</name>
<protein>
    <submittedName>
        <fullName evidence="1">Toluene tolerance protein</fullName>
    </submittedName>
</protein>
<dbReference type="PANTHER" id="PTHR36573">
    <property type="entry name" value="INTERMEMBRANE PHOSPHOLIPID TRANSPORT SYSTEM BINDING PROTEIN MLAC"/>
    <property type="match status" value="1"/>
</dbReference>
<evidence type="ECO:0000313" key="1">
    <source>
        <dbReference type="EMBL" id="PAU78778.1"/>
    </source>
</evidence>
<evidence type="ECO:0000313" key="2">
    <source>
        <dbReference type="Proteomes" id="UP000218896"/>
    </source>
</evidence>
<dbReference type="OrthoDB" id="9787053at2"/>
<dbReference type="AlphaFoldDB" id="A0A2A2F1G3"/>
<organism evidence="1 2">
    <name type="scientific">Halovibrio salipaludis</name>
    <dbReference type="NCBI Taxonomy" id="2032626"/>
    <lineage>
        <taxon>Bacteria</taxon>
        <taxon>Pseudomonadati</taxon>
        <taxon>Pseudomonadota</taxon>
        <taxon>Gammaproteobacteria</taxon>
        <taxon>Oceanospirillales</taxon>
        <taxon>Halomonadaceae</taxon>
        <taxon>Halovibrio</taxon>
    </lineage>
</organism>
<dbReference type="InterPro" id="IPR042245">
    <property type="entry name" value="Tgt2/MlaC_sf"/>
</dbReference>
<dbReference type="InterPro" id="IPR008869">
    <property type="entry name" value="MlaC/ttg2D"/>
</dbReference>
<gene>
    <name evidence="1" type="ORF">CK501_13550</name>
</gene>
<dbReference type="EMBL" id="NSKD01000007">
    <property type="protein sequence ID" value="PAU78778.1"/>
    <property type="molecule type" value="Genomic_DNA"/>
</dbReference>
<dbReference type="Pfam" id="PF05494">
    <property type="entry name" value="MlaC"/>
    <property type="match status" value="1"/>
</dbReference>
<dbReference type="Gene3D" id="3.10.450.710">
    <property type="entry name" value="Tgt2/MlaC"/>
    <property type="match status" value="1"/>
</dbReference>
<dbReference type="Proteomes" id="UP000218896">
    <property type="component" value="Unassembled WGS sequence"/>
</dbReference>
<proteinExistence type="predicted"/>
<sequence>MATAQSEEEKLREYVRENSIRLVDQLNEIRELYDSDREAFYEAMDYALGEFVAFRRVAARIMGKYARQASPEERDEFVRAFRRSLYDAYGGAAVSIDSTDFELEVDSVKINPRHEDRATVNLSIITNSGERYGVAYSMYEPDDGKWQVENVIVEGINMGLAFRDRFEQEMQAADGNVSTVIDEWSADVGDIEGLEDAVEQEKNNG</sequence>
<keyword evidence="2" id="KW-1185">Reference proteome</keyword>
<comment type="caution">
    <text evidence="1">The sequence shown here is derived from an EMBL/GenBank/DDBJ whole genome shotgun (WGS) entry which is preliminary data.</text>
</comment>
<reference evidence="1 2" key="1">
    <citation type="submission" date="2017-08" db="EMBL/GenBank/DDBJ databases">
        <title>Halovibrio sewagensis sp. nov., isolated from wastewater of high salinity.</title>
        <authorList>
            <person name="Dong X."/>
            <person name="Zhang G."/>
        </authorList>
    </citation>
    <scope>NUCLEOTIDE SEQUENCE [LARGE SCALE GENOMIC DNA]</scope>
    <source>
        <strain evidence="1 2">YL5-2</strain>
    </source>
</reference>